<protein>
    <recommendedName>
        <fullName evidence="2">alpha-L-rhamnosidase</fullName>
        <ecNumber evidence="2">3.2.1.40</ecNumber>
    </recommendedName>
</protein>
<dbReference type="InterPro" id="IPR012341">
    <property type="entry name" value="6hp_glycosidase-like_sf"/>
</dbReference>
<proteinExistence type="predicted"/>
<evidence type="ECO:0000256" key="3">
    <source>
        <dbReference type="ARBA" id="ARBA00022801"/>
    </source>
</evidence>
<dbReference type="Gene3D" id="2.60.420.10">
    <property type="entry name" value="Maltose phosphorylase, domain 3"/>
    <property type="match status" value="1"/>
</dbReference>
<dbReference type="eggNOG" id="COG3408">
    <property type="taxonomic scope" value="Bacteria"/>
</dbReference>
<gene>
    <name evidence="8" type="ORF">Cspa_c29140</name>
</gene>
<evidence type="ECO:0000259" key="4">
    <source>
        <dbReference type="Pfam" id="PF05592"/>
    </source>
</evidence>
<keyword evidence="9" id="KW-1185">Reference proteome</keyword>
<dbReference type="Proteomes" id="UP000011728">
    <property type="component" value="Chromosome"/>
</dbReference>
<dbReference type="InterPro" id="IPR008902">
    <property type="entry name" value="Rhamnosid_concanavalin"/>
</dbReference>
<dbReference type="OrthoDB" id="9761045at2"/>
<dbReference type="Pfam" id="PF05592">
    <property type="entry name" value="Bac_rhamnosid"/>
    <property type="match status" value="1"/>
</dbReference>
<comment type="catalytic activity">
    <reaction evidence="1">
        <text>Hydrolysis of terminal non-reducing alpha-L-rhamnose residues in alpha-L-rhamnosides.</text>
        <dbReference type="EC" id="3.2.1.40"/>
    </reaction>
</comment>
<evidence type="ECO:0000256" key="2">
    <source>
        <dbReference type="ARBA" id="ARBA00012652"/>
    </source>
</evidence>
<evidence type="ECO:0000259" key="5">
    <source>
        <dbReference type="Pfam" id="PF08531"/>
    </source>
</evidence>
<dbReference type="InterPro" id="IPR013737">
    <property type="entry name" value="Bac_rhamnosid_N"/>
</dbReference>
<feature type="domain" description="Bacterial alpha-L-rhamnosidase N-terminal" evidence="5">
    <location>
        <begin position="135"/>
        <end position="299"/>
    </location>
</feature>
<dbReference type="InterPro" id="IPR016007">
    <property type="entry name" value="Alpha_rhamnosid"/>
</dbReference>
<dbReference type="KEGG" id="csr:Cspa_c29140"/>
<dbReference type="PANTHER" id="PTHR33307">
    <property type="entry name" value="ALPHA-RHAMNOSIDASE (EUROFUNG)"/>
    <property type="match status" value="1"/>
</dbReference>
<dbReference type="InterPro" id="IPR035396">
    <property type="entry name" value="Bac_rhamnosid6H"/>
</dbReference>
<dbReference type="GO" id="GO:0005975">
    <property type="term" value="P:carbohydrate metabolic process"/>
    <property type="evidence" value="ECO:0007669"/>
    <property type="project" value="InterPro"/>
</dbReference>
<dbReference type="SUPFAM" id="SSF48208">
    <property type="entry name" value="Six-hairpin glycosidases"/>
    <property type="match status" value="1"/>
</dbReference>
<evidence type="ECO:0000313" key="9">
    <source>
        <dbReference type="Proteomes" id="UP000011728"/>
    </source>
</evidence>
<dbReference type="AlphaFoldDB" id="M1LUD2"/>
<dbReference type="Pfam" id="PF08531">
    <property type="entry name" value="Bac_rhamnosid_N"/>
    <property type="match status" value="1"/>
</dbReference>
<dbReference type="InterPro" id="IPR008928">
    <property type="entry name" value="6-hairpin_glycosidase_sf"/>
</dbReference>
<feature type="domain" description="Alpha-L-rhamnosidase six-hairpin glycosidase" evidence="6">
    <location>
        <begin position="441"/>
        <end position="774"/>
    </location>
</feature>
<dbReference type="Pfam" id="PF17389">
    <property type="entry name" value="Bac_rhamnosid6H"/>
    <property type="match status" value="1"/>
</dbReference>
<dbReference type="Pfam" id="PF17390">
    <property type="entry name" value="Bac_rhamnosid_C"/>
    <property type="match status" value="1"/>
</dbReference>
<accession>M1LUD2</accession>
<dbReference type="RefSeq" id="WP_015392994.1">
    <property type="nucleotide sequence ID" value="NC_020291.1"/>
</dbReference>
<dbReference type="HOGENOM" id="CLU_002926_1_2_9"/>
<keyword evidence="3" id="KW-0378">Hydrolase</keyword>
<dbReference type="SUPFAM" id="SSF49785">
    <property type="entry name" value="Galactose-binding domain-like"/>
    <property type="match status" value="1"/>
</dbReference>
<name>M1LUD2_9CLOT</name>
<evidence type="ECO:0000259" key="6">
    <source>
        <dbReference type="Pfam" id="PF17389"/>
    </source>
</evidence>
<evidence type="ECO:0000313" key="8">
    <source>
        <dbReference type="EMBL" id="AGF56675.1"/>
    </source>
</evidence>
<reference evidence="8 9" key="1">
    <citation type="submission" date="2013-02" db="EMBL/GenBank/DDBJ databases">
        <title>Genome sequence of Clostridium saccharoperbutylacetonicum N1-4(HMT).</title>
        <authorList>
            <person name="Poehlein A."/>
            <person name="Daniel R."/>
        </authorList>
    </citation>
    <scope>NUCLEOTIDE SEQUENCE [LARGE SCALE GENOMIC DNA]</scope>
    <source>
        <strain evidence="9">N1-4(HMT)</strain>
    </source>
</reference>
<evidence type="ECO:0000256" key="1">
    <source>
        <dbReference type="ARBA" id="ARBA00001445"/>
    </source>
</evidence>
<dbReference type="Gene3D" id="1.50.10.10">
    <property type="match status" value="1"/>
</dbReference>
<dbReference type="PATRIC" id="fig|931276.5.peg.2931"/>
<dbReference type="GO" id="GO:0030596">
    <property type="term" value="F:alpha-L-rhamnosidase activity"/>
    <property type="evidence" value="ECO:0007669"/>
    <property type="project" value="UniProtKB-EC"/>
</dbReference>
<dbReference type="PANTHER" id="PTHR33307:SF6">
    <property type="entry name" value="ALPHA-RHAMNOSIDASE (EUROFUNG)-RELATED"/>
    <property type="match status" value="1"/>
</dbReference>
<organism evidence="8 9">
    <name type="scientific">Clostridium saccharoperbutylacetonicum N1-4(HMT)</name>
    <dbReference type="NCBI Taxonomy" id="931276"/>
    <lineage>
        <taxon>Bacteria</taxon>
        <taxon>Bacillati</taxon>
        <taxon>Bacillota</taxon>
        <taxon>Clostridia</taxon>
        <taxon>Eubacteriales</taxon>
        <taxon>Clostridiaceae</taxon>
        <taxon>Clostridium</taxon>
    </lineage>
</organism>
<dbReference type="InterPro" id="IPR008979">
    <property type="entry name" value="Galactose-bd-like_sf"/>
</dbReference>
<dbReference type="Gene3D" id="2.60.120.260">
    <property type="entry name" value="Galactose-binding domain-like"/>
    <property type="match status" value="2"/>
</dbReference>
<feature type="domain" description="Alpha-L-rhamnosidase concanavalin-like" evidence="4">
    <location>
        <begin position="320"/>
        <end position="434"/>
    </location>
</feature>
<dbReference type="InterPro" id="IPR035398">
    <property type="entry name" value="Bac_rhamnosid_C"/>
</dbReference>
<evidence type="ECO:0000259" key="7">
    <source>
        <dbReference type="Pfam" id="PF17390"/>
    </source>
</evidence>
<feature type="domain" description="Alpha-L-rhamnosidase C-terminal" evidence="7">
    <location>
        <begin position="782"/>
        <end position="849"/>
    </location>
</feature>
<dbReference type="EMBL" id="CP004121">
    <property type="protein sequence ID" value="AGF56675.1"/>
    <property type="molecule type" value="Genomic_DNA"/>
</dbReference>
<sequence>MEMSNIKINNEDLCIKVDSNSLMISWITDVKQTAYEIIIAKENVNIYEGNKVSSADNIIYIKDLQLELETEYIVLIRLWSEFDNCIKSTKFRTAVFGDFVGKWISNGEKLENEIDYYKDNRNCLIRKKFDVNSGIKEAFLYIVGLGYYNVYINGTKVGKAELNTDWTNYSKCVYYDVYEVSKYLTKGDNIISVELGNGWYNPAPLTLFGKYNLRDVLDIGEPKLIADLRISTNSNEKLIIATDESWETAKGEYLFNNIYLGERFDARLVNETWKEVNSVDITWENAVLTTAPGGKLNASFIEKSEKTKSVEVKSVTINENKNVLIDFGETIEGFIDIRFSGEAGQEVELIYGENLNPDGTVNVISTLAGFVGRFFGDDQVPGGPGTPKIADQRDLCILNDGTTHYVNKFTYHSFRYVEVKGTKIENINEIKAIYVNTKLKEVGSFECSNELFNKLYYVARDTKLNNIHSLFEDCARERFGYGGDLVCLAASQMFMFDTENLYEKVMKDFRYDIRENGGVPETAPYMGIKSNGTGDGAGPLGWQLVYTYIIKKSYEYYGNARLVESEYKYVKNQVDYLISLGLEYLSKCCLGDWGSVDGVEVNNRKQSPALEFTASCFYYYHIYLVSEFAQITGNEEDYIKYRTKAEEVKDTIISIYKNDDGTYADKSQTSYAFALFFDLANEPEKLAKEFADKIKDKNYYVTCGIFGMFMTYEVLNKYNHQDIIYKWINNRGDNTFYSMLERGQSTLSEYFIYGEPGSDNHAMYSSYIQWFYEGLAGINISKKTYGAKDVFIKPYFEKEIDFVKCRYKSIQGDIVSNWNRNENIISLHIEKPINLESCLLVLDKKYKQSLQEFKIEKEDEKYVYIDISAFNEEVNVKIYESYNA</sequence>
<dbReference type="EC" id="3.2.1.40" evidence="2"/>